<reference evidence="2 3" key="2">
    <citation type="submission" date="2019-05" db="EMBL/GenBank/DDBJ databases">
        <authorList>
            <person name="Suflita J.M."/>
            <person name="Marks C.R."/>
        </authorList>
    </citation>
    <scope>NUCLEOTIDE SEQUENCE [LARGE SCALE GENOMIC DNA]</scope>
    <source>
        <strain evidence="2 3">ALDC</strain>
    </source>
</reference>
<dbReference type="PANTHER" id="PTHR37170:SF1">
    <property type="entry name" value="GLUTAREDOXIN-LIKE PROTEIN"/>
    <property type="match status" value="1"/>
</dbReference>
<dbReference type="RefSeq" id="WP_137424666.1">
    <property type="nucleotide sequence ID" value="NZ_CP040098.1"/>
</dbReference>
<dbReference type="KEGG" id="dax:FDQ92_10050"/>
<dbReference type="PANTHER" id="PTHR37170">
    <property type="entry name" value="GLUTAREDOXIN-RELATED"/>
    <property type="match status" value="1"/>
</dbReference>
<accession>A0A4P8L3W1</accession>
<dbReference type="InterPro" id="IPR012336">
    <property type="entry name" value="Thioredoxin-like_fold"/>
</dbReference>
<dbReference type="OrthoDB" id="5419931at2"/>
<protein>
    <recommendedName>
        <fullName evidence="1">Thioredoxin-like fold domain-containing protein</fullName>
    </recommendedName>
</protein>
<dbReference type="AlphaFoldDB" id="A0A4P8L3W1"/>
<dbReference type="EMBL" id="CP040098">
    <property type="protein sequence ID" value="QCQ22474.1"/>
    <property type="molecule type" value="Genomic_DNA"/>
</dbReference>
<keyword evidence="3" id="KW-1185">Reference proteome</keyword>
<dbReference type="SUPFAM" id="SSF52833">
    <property type="entry name" value="Thioredoxin-like"/>
    <property type="match status" value="1"/>
</dbReference>
<organism evidence="2 3">
    <name type="scientific">Desulfoglaeba alkanexedens ALDC</name>
    <dbReference type="NCBI Taxonomy" id="980445"/>
    <lineage>
        <taxon>Bacteria</taxon>
        <taxon>Pseudomonadati</taxon>
        <taxon>Thermodesulfobacteriota</taxon>
        <taxon>Syntrophobacteria</taxon>
        <taxon>Syntrophobacterales</taxon>
        <taxon>Syntrophobacteraceae</taxon>
        <taxon>Desulfoglaeba</taxon>
    </lineage>
</organism>
<feature type="domain" description="Thioredoxin-like fold" evidence="1">
    <location>
        <begin position="119"/>
        <end position="190"/>
    </location>
</feature>
<evidence type="ECO:0000313" key="2">
    <source>
        <dbReference type="EMBL" id="QCQ22474.1"/>
    </source>
</evidence>
<proteinExistence type="predicted"/>
<gene>
    <name evidence="2" type="ORF">FDQ92_10050</name>
</gene>
<reference evidence="2 3" key="1">
    <citation type="submission" date="2019-05" db="EMBL/GenBank/DDBJ databases">
        <title>The Complete Genome Sequence of the n-alkane-degrading Desulfoglaeba alkanexedens ALDC reveals multiple alkylsuccinate synthase gene clusters.</title>
        <authorList>
            <person name="Callaghan A.V."/>
            <person name="Davidova I.A."/>
            <person name="Duncan K.E."/>
            <person name="Morris B."/>
            <person name="McInerney M.J."/>
        </authorList>
    </citation>
    <scope>NUCLEOTIDE SEQUENCE [LARGE SCALE GENOMIC DNA]</scope>
    <source>
        <strain evidence="2 3">ALDC</strain>
    </source>
</reference>
<dbReference type="Pfam" id="PF13192">
    <property type="entry name" value="Thioredoxin_3"/>
    <property type="match status" value="1"/>
</dbReference>
<dbReference type="Proteomes" id="UP000298602">
    <property type="component" value="Chromosome"/>
</dbReference>
<evidence type="ECO:0000259" key="1">
    <source>
        <dbReference type="Pfam" id="PF13192"/>
    </source>
</evidence>
<dbReference type="PROSITE" id="PS51354">
    <property type="entry name" value="GLUTAREDOXIN_2"/>
    <property type="match status" value="1"/>
</dbReference>
<sequence>MEFTAVERDAVRSWNRYMDHEVPLVLRRTADPRSETLRDFLETLMSLADRVRGGVLEEKEMPGLPAFLIGGAWRYHGLPRAMELRPFLDLLAFQVESPAQAWPESLRVAALGVENPATLKVFVTPQCPHCPRVVQDLAPLPFLNPKVQVVLVDGELFPEEAREYGIRAVPAVVLDEYFRWTGPVRVAEVLEALARREGSDMSPEAMVRMLKEGNAEGLARLMIAAGRVFPGFVEVISHPEWSVRLGGLVLAEELVSKMPQGFGEILSALWDRMYEWPEAVQGDILYLTGLNGDPEWVGEIQSFLEGRNVSADLVEVGREALEALLGRTSPV</sequence>
<evidence type="ECO:0000313" key="3">
    <source>
        <dbReference type="Proteomes" id="UP000298602"/>
    </source>
</evidence>
<dbReference type="InterPro" id="IPR036249">
    <property type="entry name" value="Thioredoxin-like_sf"/>
</dbReference>
<name>A0A4P8L3W1_9BACT</name>
<dbReference type="Gene3D" id="3.40.30.80">
    <property type="match status" value="1"/>
</dbReference>
<dbReference type="CDD" id="cd02973">
    <property type="entry name" value="TRX_GRX_like"/>
    <property type="match status" value="1"/>
</dbReference>